<organism evidence="3 4">
    <name type="scientific">Rubrivivax albus</name>
    <dbReference type="NCBI Taxonomy" id="2499835"/>
    <lineage>
        <taxon>Bacteria</taxon>
        <taxon>Pseudomonadati</taxon>
        <taxon>Pseudomonadota</taxon>
        <taxon>Betaproteobacteria</taxon>
        <taxon>Burkholderiales</taxon>
        <taxon>Sphaerotilaceae</taxon>
        <taxon>Rubrivivax</taxon>
    </lineage>
</organism>
<gene>
    <name evidence="3" type="ORF">ENE75_24560</name>
</gene>
<dbReference type="Gene3D" id="1.10.30.50">
    <property type="match status" value="1"/>
</dbReference>
<reference evidence="3 4" key="1">
    <citation type="submission" date="2019-01" db="EMBL/GenBank/DDBJ databases">
        <authorList>
            <person name="Chen W.-M."/>
        </authorList>
    </citation>
    <scope>NUCLEOTIDE SEQUENCE [LARGE SCALE GENOMIC DNA]</scope>
    <source>
        <strain evidence="3 4">ICH-3</strain>
    </source>
</reference>
<evidence type="ECO:0000259" key="2">
    <source>
        <dbReference type="PROSITE" id="PS00028"/>
    </source>
</evidence>
<dbReference type="GO" id="GO:0004519">
    <property type="term" value="F:endonuclease activity"/>
    <property type="evidence" value="ECO:0007669"/>
    <property type="project" value="InterPro"/>
</dbReference>
<feature type="region of interest" description="Disordered" evidence="1">
    <location>
        <begin position="46"/>
        <end position="71"/>
    </location>
</feature>
<comment type="caution">
    <text evidence="3">The sequence shown here is derived from an EMBL/GenBank/DDBJ whole genome shotgun (WGS) entry which is preliminary data.</text>
</comment>
<dbReference type="Proteomes" id="UP000288178">
    <property type="component" value="Unassembled WGS sequence"/>
</dbReference>
<keyword evidence="4" id="KW-1185">Reference proteome</keyword>
<evidence type="ECO:0000313" key="4">
    <source>
        <dbReference type="Proteomes" id="UP000288178"/>
    </source>
</evidence>
<dbReference type="CDD" id="cd00085">
    <property type="entry name" value="HNHc"/>
    <property type="match status" value="1"/>
</dbReference>
<accession>A0A437JJP6</accession>
<evidence type="ECO:0000313" key="3">
    <source>
        <dbReference type="EMBL" id="RVT46821.1"/>
    </source>
</evidence>
<dbReference type="AlphaFoldDB" id="A0A437JJP6"/>
<dbReference type="Pfam" id="PF01844">
    <property type="entry name" value="HNH"/>
    <property type="match status" value="1"/>
</dbReference>
<proteinExistence type="predicted"/>
<dbReference type="GO" id="GO:0008270">
    <property type="term" value="F:zinc ion binding"/>
    <property type="evidence" value="ECO:0007669"/>
    <property type="project" value="InterPro"/>
</dbReference>
<evidence type="ECO:0000256" key="1">
    <source>
        <dbReference type="SAM" id="MobiDB-lite"/>
    </source>
</evidence>
<feature type="domain" description="C2H2-type" evidence="2">
    <location>
        <begin position="37"/>
        <end position="59"/>
    </location>
</feature>
<dbReference type="PROSITE" id="PS00028">
    <property type="entry name" value="ZINC_FINGER_C2H2_1"/>
    <property type="match status" value="1"/>
</dbReference>
<dbReference type="RefSeq" id="WP_128201742.1">
    <property type="nucleotide sequence ID" value="NZ_SACT01000028.1"/>
</dbReference>
<dbReference type="GO" id="GO:0003676">
    <property type="term" value="F:nucleic acid binding"/>
    <property type="evidence" value="ECO:0007669"/>
    <property type="project" value="InterPro"/>
</dbReference>
<dbReference type="InterPro" id="IPR002711">
    <property type="entry name" value="HNH"/>
</dbReference>
<dbReference type="OrthoDB" id="9802640at2"/>
<dbReference type="InterPro" id="IPR003615">
    <property type="entry name" value="HNH_nuc"/>
</dbReference>
<dbReference type="EMBL" id="SACT01000028">
    <property type="protein sequence ID" value="RVT46821.1"/>
    <property type="molecule type" value="Genomic_DNA"/>
</dbReference>
<dbReference type="SMART" id="SM00507">
    <property type="entry name" value="HNHc"/>
    <property type="match status" value="1"/>
</dbReference>
<dbReference type="InterPro" id="IPR013087">
    <property type="entry name" value="Znf_C2H2_type"/>
</dbReference>
<protein>
    <recommendedName>
        <fullName evidence="2">C2H2-type domain-containing protein</fullName>
    </recommendedName>
</protein>
<name>A0A437JJP6_9BURK</name>
<sequence>MPLSVECSYQGRTISLEEALRLKAAWHRGQPKPAFTCVECGQPVTPHQSRNGHTPHIEHRKRNPSCSLSHRSRDPAARYEYFSPDDERAIEGYKLDRQTFVYGRNAELAEARKRRDGYKCVACGFHLKVGDRYVIECHHTRPLSQTGEREVAIGDLVSLCPTCHRIAHLRSVPYSVAEIAALLKRTAESAA</sequence>